<proteinExistence type="predicted"/>
<dbReference type="InterPro" id="IPR025296">
    <property type="entry name" value="DUF4158"/>
</dbReference>
<dbReference type="Pfam" id="PF13700">
    <property type="entry name" value="DUF4158"/>
    <property type="match status" value="1"/>
</dbReference>
<reference evidence="2 3" key="1">
    <citation type="submission" date="2023-07" db="EMBL/GenBank/DDBJ databases">
        <title>Sorghum-associated microbial communities from plants grown in Nebraska, USA.</title>
        <authorList>
            <person name="Schachtman D."/>
        </authorList>
    </citation>
    <scope>NUCLEOTIDE SEQUENCE [LARGE SCALE GENOMIC DNA]</scope>
    <source>
        <strain evidence="2 3">DS1316</strain>
    </source>
</reference>
<evidence type="ECO:0000313" key="3">
    <source>
        <dbReference type="Proteomes" id="UP001264340"/>
    </source>
</evidence>
<dbReference type="EMBL" id="JAVDRP010000041">
    <property type="protein sequence ID" value="MDR6413235.1"/>
    <property type="molecule type" value="Genomic_DNA"/>
</dbReference>
<feature type="domain" description="DUF4158" evidence="1">
    <location>
        <begin position="2"/>
        <end position="61"/>
    </location>
</feature>
<comment type="caution">
    <text evidence="2">The sequence shown here is derived from an EMBL/GenBank/DDBJ whole genome shotgun (WGS) entry which is preliminary data.</text>
</comment>
<evidence type="ECO:0000259" key="1">
    <source>
        <dbReference type="Pfam" id="PF13700"/>
    </source>
</evidence>
<evidence type="ECO:0000313" key="2">
    <source>
        <dbReference type="EMBL" id="MDR6413235.1"/>
    </source>
</evidence>
<organism evidence="2 3">
    <name type="scientific">Paraburkholderia terricola</name>
    <dbReference type="NCBI Taxonomy" id="169427"/>
    <lineage>
        <taxon>Bacteria</taxon>
        <taxon>Pseudomonadati</taxon>
        <taxon>Pseudomonadota</taxon>
        <taxon>Betaproteobacteria</taxon>
        <taxon>Burkholderiales</taxon>
        <taxon>Burkholderiaceae</taxon>
        <taxon>Paraburkholderia</taxon>
    </lineage>
</organism>
<accession>A0ABU1M3B3</accession>
<protein>
    <recommendedName>
        <fullName evidence="1">DUF4158 domain-containing protein</fullName>
    </recommendedName>
</protein>
<name>A0ABU1M3B3_9BURK</name>
<gene>
    <name evidence="2" type="ORF">J2804_006673</name>
</gene>
<keyword evidence="3" id="KW-1185">Reference proteome</keyword>
<sequence>MLLKVFQQMHHFPPLDSIPTSVVEHVRAAADIGSAVQFGYDTQSSPTLFRHYLTIREYLGSDQDPIKLLSQA</sequence>
<dbReference type="Proteomes" id="UP001264340">
    <property type="component" value="Unassembled WGS sequence"/>
</dbReference>